<dbReference type="RefSeq" id="WP_103239986.1">
    <property type="nucleotide sequence ID" value="NZ_CANRXC010000005.1"/>
</dbReference>
<dbReference type="SUPFAM" id="SSF52402">
    <property type="entry name" value="Adenine nucleotide alpha hydrolases-like"/>
    <property type="match status" value="1"/>
</dbReference>
<evidence type="ECO:0000256" key="8">
    <source>
        <dbReference type="ARBA" id="ARBA00048741"/>
    </source>
</evidence>
<dbReference type="InterPro" id="IPR006426">
    <property type="entry name" value="Asn_synth_AEB"/>
</dbReference>
<evidence type="ECO:0000256" key="6">
    <source>
        <dbReference type="ARBA" id="ARBA00022888"/>
    </source>
</evidence>
<evidence type="ECO:0000256" key="11">
    <source>
        <dbReference type="PIRSR" id="PIRSR001589-3"/>
    </source>
</evidence>
<keyword evidence="13" id="KW-0436">Ligase</keyword>
<evidence type="ECO:0000256" key="9">
    <source>
        <dbReference type="PIRSR" id="PIRSR001589-1"/>
    </source>
</evidence>
<keyword evidence="5 10" id="KW-0067">ATP-binding</keyword>
<evidence type="ECO:0000313" key="14">
    <source>
        <dbReference type="Proteomes" id="UP000236311"/>
    </source>
</evidence>
<dbReference type="PANTHER" id="PTHR43284:SF1">
    <property type="entry name" value="ASPARAGINE SYNTHETASE"/>
    <property type="match status" value="1"/>
</dbReference>
<feature type="domain" description="Glutamine amidotransferase type-2" evidence="12">
    <location>
        <begin position="2"/>
        <end position="221"/>
    </location>
</feature>
<dbReference type="InterPro" id="IPR051786">
    <property type="entry name" value="ASN_synthetase/amidase"/>
</dbReference>
<dbReference type="CDD" id="cd01991">
    <property type="entry name" value="Asn_synthase_B_C"/>
    <property type="match status" value="1"/>
</dbReference>
<dbReference type="GO" id="GO:0005829">
    <property type="term" value="C:cytosol"/>
    <property type="evidence" value="ECO:0007669"/>
    <property type="project" value="TreeGrafter"/>
</dbReference>
<evidence type="ECO:0000256" key="1">
    <source>
        <dbReference type="ARBA" id="ARBA00005187"/>
    </source>
</evidence>
<dbReference type="Pfam" id="PF00733">
    <property type="entry name" value="Asn_synthase"/>
    <property type="match status" value="1"/>
</dbReference>
<dbReference type="EC" id="6.3.5.4" evidence="3"/>
<keyword evidence="14" id="KW-1185">Reference proteome</keyword>
<dbReference type="GO" id="GO:0004066">
    <property type="term" value="F:asparagine synthase (glutamine-hydrolyzing) activity"/>
    <property type="evidence" value="ECO:0007669"/>
    <property type="project" value="UniProtKB-EC"/>
</dbReference>
<feature type="active site" description="For GATase activity" evidence="9">
    <location>
        <position position="2"/>
    </location>
</feature>
<dbReference type="Gene3D" id="3.60.20.10">
    <property type="entry name" value="Glutamine Phosphoribosylpyrophosphate, subunit 1, domain 1"/>
    <property type="match status" value="1"/>
</dbReference>
<keyword evidence="7 9" id="KW-0315">Glutamine amidotransferase</keyword>
<feature type="binding site" evidence="10">
    <location>
        <position position="298"/>
    </location>
    <ligand>
        <name>ATP</name>
        <dbReference type="ChEBI" id="CHEBI:30616"/>
    </ligand>
</feature>
<dbReference type="GO" id="GO:0006529">
    <property type="term" value="P:asparagine biosynthetic process"/>
    <property type="evidence" value="ECO:0007669"/>
    <property type="project" value="UniProtKB-KW"/>
</dbReference>
<evidence type="ECO:0000259" key="12">
    <source>
        <dbReference type="PROSITE" id="PS51278"/>
    </source>
</evidence>
<dbReference type="InterPro" id="IPR029055">
    <property type="entry name" value="Ntn_hydrolases_N"/>
</dbReference>
<protein>
    <recommendedName>
        <fullName evidence="3">asparagine synthase (glutamine-hydrolyzing)</fullName>
        <ecNumber evidence="3">6.3.5.4</ecNumber>
    </recommendedName>
</protein>
<comment type="similarity">
    <text evidence="2">Belongs to the asparagine synthetase family.</text>
</comment>
<dbReference type="PIRSF" id="PIRSF001589">
    <property type="entry name" value="Asn_synthetase_glu-h"/>
    <property type="match status" value="1"/>
</dbReference>
<dbReference type="NCBIfam" id="TIGR01536">
    <property type="entry name" value="asn_synth_AEB"/>
    <property type="match status" value="1"/>
</dbReference>
<dbReference type="PANTHER" id="PTHR43284">
    <property type="entry name" value="ASPARAGINE SYNTHETASE (GLUTAMINE-HYDROLYZING)"/>
    <property type="match status" value="1"/>
</dbReference>
<dbReference type="Gene3D" id="3.40.50.620">
    <property type="entry name" value="HUPs"/>
    <property type="match status" value="1"/>
</dbReference>
<dbReference type="Pfam" id="PF13537">
    <property type="entry name" value="GATase_7"/>
    <property type="match status" value="1"/>
</dbReference>
<dbReference type="SUPFAM" id="SSF56235">
    <property type="entry name" value="N-terminal nucleophile aminohydrolases (Ntn hydrolases)"/>
    <property type="match status" value="1"/>
</dbReference>
<dbReference type="InterPro" id="IPR017932">
    <property type="entry name" value="GATase_2_dom"/>
</dbReference>
<feature type="site" description="Important for beta-aspartyl-AMP intermediate formation" evidence="11">
    <location>
        <position position="375"/>
    </location>
</feature>
<accession>A0A2K4ZHH7</accession>
<evidence type="ECO:0000256" key="4">
    <source>
        <dbReference type="ARBA" id="ARBA00022741"/>
    </source>
</evidence>
<dbReference type="GO" id="GO:0005524">
    <property type="term" value="F:ATP binding"/>
    <property type="evidence" value="ECO:0007669"/>
    <property type="project" value="UniProtKB-KW"/>
</dbReference>
<comment type="catalytic activity">
    <reaction evidence="8">
        <text>L-aspartate + L-glutamine + ATP + H2O = L-asparagine + L-glutamate + AMP + diphosphate + H(+)</text>
        <dbReference type="Rhea" id="RHEA:12228"/>
        <dbReference type="ChEBI" id="CHEBI:15377"/>
        <dbReference type="ChEBI" id="CHEBI:15378"/>
        <dbReference type="ChEBI" id="CHEBI:29985"/>
        <dbReference type="ChEBI" id="CHEBI:29991"/>
        <dbReference type="ChEBI" id="CHEBI:30616"/>
        <dbReference type="ChEBI" id="CHEBI:33019"/>
        <dbReference type="ChEBI" id="CHEBI:58048"/>
        <dbReference type="ChEBI" id="CHEBI:58359"/>
        <dbReference type="ChEBI" id="CHEBI:456215"/>
        <dbReference type="EC" id="6.3.5.4"/>
    </reaction>
</comment>
<keyword evidence="6 9" id="KW-0061">Asparagine biosynthesis</keyword>
<sequence>MCGICGFTEKITKNETGPRQTRQEREKILEAMMAALVHRGPDQGNSWLSEKVALGFRRLSIIDPAGSVQPMANETGSLILVFNGEIYNYQELRQELFKAGHRFSTQGDSEVLLHGYEEWGEHLPDHLRGMFAFAIWDESRQTLYAARDPFGIKPFYYALADGALLFASEIKGILPHPSYKKKLNPEALEQYLSFQYSALEKTFFQGIWQLLPGHFLKYDQNSSALTVEQYFVPTLYPDNPPKRLNRTEEEWIAELDKVIADSVKHHMAADTEIGTFLSGGVDSSLIAAEFTGDRAFTVGLGSDTGHYNEIPLATELAEKLGLKHRGKRISEREFWEAVPEVLYHMDEPNGDPSAVALYFLSREAARQVKVVVSGEGADELFGGYCIYCEPNALHLYQKLPSSLRKGIAQLVSRLPKMKGRSFLIRGSMPVEQRFIGNANLFTADERKRLLKNPTRTPSPQELLADDYQEAQNLDEASRMQYIDLLHWLPGDILQKADRMSMAHSLELRVPYLDREVFEVARRLPAKYKQKGQISKYLFRKVAGRHLPAVTSNRRKLGFPIPLGHFLTSESGSKAVIQAFSSPTAEKFFNREALDELLEGRGSGRGNTNRKIWAVYSFLVWYDIYFHEQPKTVFEEK</sequence>
<feature type="binding site" evidence="10">
    <location>
        <position position="108"/>
    </location>
    <ligand>
        <name>L-glutamine</name>
        <dbReference type="ChEBI" id="CHEBI:58359"/>
    </ligand>
</feature>
<dbReference type="OrthoDB" id="9763290at2"/>
<dbReference type="EMBL" id="OFSM01000012">
    <property type="protein sequence ID" value="SOY29920.1"/>
    <property type="molecule type" value="Genomic_DNA"/>
</dbReference>
<evidence type="ECO:0000256" key="10">
    <source>
        <dbReference type="PIRSR" id="PIRSR001589-2"/>
    </source>
</evidence>
<comment type="pathway">
    <text evidence="1">Amino-acid biosynthesis; L-asparagine biosynthesis; L-asparagine from L-aspartate (L-Gln route): step 1/1.</text>
</comment>
<dbReference type="Proteomes" id="UP000236311">
    <property type="component" value="Unassembled WGS sequence"/>
</dbReference>
<dbReference type="InterPro" id="IPR033738">
    <property type="entry name" value="AsnB_N"/>
</dbReference>
<keyword evidence="9" id="KW-0028">Amino-acid biosynthesis</keyword>
<gene>
    <name evidence="13" type="primary">asnB_3</name>
    <name evidence="13" type="ORF">AMURIS_02641</name>
</gene>
<evidence type="ECO:0000313" key="13">
    <source>
        <dbReference type="EMBL" id="SOY29920.1"/>
    </source>
</evidence>
<evidence type="ECO:0000256" key="2">
    <source>
        <dbReference type="ARBA" id="ARBA00005752"/>
    </source>
</evidence>
<feature type="binding site" evidence="10">
    <location>
        <begin position="373"/>
        <end position="374"/>
    </location>
    <ligand>
        <name>ATP</name>
        <dbReference type="ChEBI" id="CHEBI:30616"/>
    </ligand>
</feature>
<reference evidence="13 14" key="1">
    <citation type="submission" date="2018-01" db="EMBL/GenBank/DDBJ databases">
        <authorList>
            <person name="Gaut B.S."/>
            <person name="Morton B.R."/>
            <person name="Clegg M.T."/>
            <person name="Duvall M.R."/>
        </authorList>
    </citation>
    <scope>NUCLEOTIDE SEQUENCE [LARGE SCALE GENOMIC DNA]</scope>
    <source>
        <strain evidence="13">GP69</strain>
    </source>
</reference>
<evidence type="ECO:0000256" key="3">
    <source>
        <dbReference type="ARBA" id="ARBA00012737"/>
    </source>
</evidence>
<dbReference type="CDD" id="cd00712">
    <property type="entry name" value="AsnB"/>
    <property type="match status" value="1"/>
</dbReference>
<dbReference type="InterPro" id="IPR014729">
    <property type="entry name" value="Rossmann-like_a/b/a_fold"/>
</dbReference>
<dbReference type="InterPro" id="IPR001962">
    <property type="entry name" value="Asn_synthase"/>
</dbReference>
<evidence type="ECO:0000256" key="5">
    <source>
        <dbReference type="ARBA" id="ARBA00022840"/>
    </source>
</evidence>
<name>A0A2K4ZHH7_9FIRM</name>
<proteinExistence type="inferred from homology"/>
<keyword evidence="4 10" id="KW-0547">Nucleotide-binding</keyword>
<dbReference type="AlphaFoldDB" id="A0A2K4ZHH7"/>
<dbReference type="PROSITE" id="PS51278">
    <property type="entry name" value="GATASE_TYPE_2"/>
    <property type="match status" value="1"/>
</dbReference>
<organism evidence="13 14">
    <name type="scientific">Acetatifactor muris</name>
    <dbReference type="NCBI Taxonomy" id="879566"/>
    <lineage>
        <taxon>Bacteria</taxon>
        <taxon>Bacillati</taxon>
        <taxon>Bacillota</taxon>
        <taxon>Clostridia</taxon>
        <taxon>Lachnospirales</taxon>
        <taxon>Lachnospiraceae</taxon>
        <taxon>Acetatifactor</taxon>
    </lineage>
</organism>
<evidence type="ECO:0000256" key="7">
    <source>
        <dbReference type="ARBA" id="ARBA00022962"/>
    </source>
</evidence>